<dbReference type="Gene3D" id="1.10.10.10">
    <property type="entry name" value="Winged helix-like DNA-binding domain superfamily/Winged helix DNA-binding domain"/>
    <property type="match status" value="1"/>
</dbReference>
<dbReference type="PANTHER" id="PTHR48111:SF6">
    <property type="entry name" value="TRANSCRIPTIONAL REGULATORY PROTEIN CREB"/>
    <property type="match status" value="1"/>
</dbReference>
<dbReference type="Pfam" id="PF00486">
    <property type="entry name" value="Trans_reg_C"/>
    <property type="match status" value="1"/>
</dbReference>
<feature type="domain" description="OmpR/PhoB-type" evidence="6">
    <location>
        <begin position="141"/>
        <end position="240"/>
    </location>
</feature>
<feature type="domain" description="Response regulatory" evidence="5">
    <location>
        <begin position="3"/>
        <end position="116"/>
    </location>
</feature>
<evidence type="ECO:0000256" key="1">
    <source>
        <dbReference type="ARBA" id="ARBA00023125"/>
    </source>
</evidence>
<dbReference type="SUPFAM" id="SSF46894">
    <property type="entry name" value="C-terminal effector domain of the bipartite response regulators"/>
    <property type="match status" value="1"/>
</dbReference>
<dbReference type="InterPro" id="IPR001867">
    <property type="entry name" value="OmpR/PhoB-type_DNA-bd"/>
</dbReference>
<evidence type="ECO:0000313" key="8">
    <source>
        <dbReference type="Proteomes" id="UP001305928"/>
    </source>
</evidence>
<feature type="modified residue" description="4-aspartylphosphate" evidence="2">
    <location>
        <position position="52"/>
    </location>
</feature>
<dbReference type="EMBL" id="CP137892">
    <property type="protein sequence ID" value="WPC04783.1"/>
    <property type="molecule type" value="Genomic_DNA"/>
</dbReference>
<dbReference type="PROSITE" id="PS51755">
    <property type="entry name" value="OMPR_PHOB"/>
    <property type="match status" value="1"/>
</dbReference>
<proteinExistence type="predicted"/>
<evidence type="ECO:0000256" key="2">
    <source>
        <dbReference type="PROSITE-ProRule" id="PRU00169"/>
    </source>
</evidence>
<sequence length="242" mass="26695">MPHILIVEDEAAIADTLVYALQAEGFATTWLSLAGEALERLASEPFDLLILDVGLPDISGFEACRRLRRFSEVPVIFLTARDAEIDRVVGLEIGADDYVVKPFSPREVAARVRAILKRVGPRSVGPHSVGPGSAEPRPAGPAALAEGAFRVDTQRFQIHYLGQALTLTRHEFRLLQALLAQPERVFSREQLLDALGVARDVGYERSIDSHIKSLRAKLRRVAADREPIQTHRGLGYSCSPER</sequence>
<dbReference type="Gene3D" id="6.10.250.690">
    <property type="match status" value="1"/>
</dbReference>
<organism evidence="7 8">
    <name type="scientific">Pseudomonas benzenivorans</name>
    <dbReference type="NCBI Taxonomy" id="556533"/>
    <lineage>
        <taxon>Bacteria</taxon>
        <taxon>Pseudomonadati</taxon>
        <taxon>Pseudomonadota</taxon>
        <taxon>Gammaproteobacteria</taxon>
        <taxon>Pseudomonadales</taxon>
        <taxon>Pseudomonadaceae</taxon>
        <taxon>Pseudomonas</taxon>
    </lineage>
</organism>
<dbReference type="InterPro" id="IPR039420">
    <property type="entry name" value="WalR-like"/>
</dbReference>
<dbReference type="InterPro" id="IPR011006">
    <property type="entry name" value="CheY-like_superfamily"/>
</dbReference>
<evidence type="ECO:0000259" key="6">
    <source>
        <dbReference type="PROSITE" id="PS51755"/>
    </source>
</evidence>
<accession>A0ABZ0PUB7</accession>
<dbReference type="SMART" id="SM00862">
    <property type="entry name" value="Trans_reg_C"/>
    <property type="match status" value="1"/>
</dbReference>
<dbReference type="NCBIfam" id="NF008296">
    <property type="entry name" value="PRK11083.1"/>
    <property type="match status" value="1"/>
</dbReference>
<keyword evidence="8" id="KW-1185">Reference proteome</keyword>
<feature type="region of interest" description="Disordered" evidence="4">
    <location>
        <begin position="122"/>
        <end position="141"/>
    </location>
</feature>
<dbReference type="Gene3D" id="3.40.50.2300">
    <property type="match status" value="1"/>
</dbReference>
<dbReference type="PROSITE" id="PS50110">
    <property type="entry name" value="RESPONSE_REGULATORY"/>
    <property type="match status" value="1"/>
</dbReference>
<name>A0ABZ0PUB7_9PSED</name>
<dbReference type="SMART" id="SM00448">
    <property type="entry name" value="REC"/>
    <property type="match status" value="1"/>
</dbReference>
<dbReference type="Proteomes" id="UP001305928">
    <property type="component" value="Chromosome"/>
</dbReference>
<dbReference type="InterPro" id="IPR036388">
    <property type="entry name" value="WH-like_DNA-bd_sf"/>
</dbReference>
<evidence type="ECO:0000256" key="3">
    <source>
        <dbReference type="PROSITE-ProRule" id="PRU01091"/>
    </source>
</evidence>
<gene>
    <name evidence="7" type="primary">creB</name>
    <name evidence="7" type="ORF">SBP02_18810</name>
</gene>
<dbReference type="InterPro" id="IPR016032">
    <property type="entry name" value="Sig_transdc_resp-reg_C-effctor"/>
</dbReference>
<dbReference type="CDD" id="cd00383">
    <property type="entry name" value="trans_reg_C"/>
    <property type="match status" value="1"/>
</dbReference>
<dbReference type="CDD" id="cd17574">
    <property type="entry name" value="REC_OmpR"/>
    <property type="match status" value="1"/>
</dbReference>
<keyword evidence="1 3" id="KW-0238">DNA-binding</keyword>
<feature type="DNA-binding region" description="OmpR/PhoB-type" evidence="3">
    <location>
        <begin position="141"/>
        <end position="240"/>
    </location>
</feature>
<dbReference type="InterPro" id="IPR001789">
    <property type="entry name" value="Sig_transdc_resp-reg_receiver"/>
</dbReference>
<dbReference type="Pfam" id="PF00072">
    <property type="entry name" value="Response_reg"/>
    <property type="match status" value="1"/>
</dbReference>
<evidence type="ECO:0000256" key="4">
    <source>
        <dbReference type="SAM" id="MobiDB-lite"/>
    </source>
</evidence>
<dbReference type="PANTHER" id="PTHR48111">
    <property type="entry name" value="REGULATOR OF RPOS"/>
    <property type="match status" value="1"/>
</dbReference>
<evidence type="ECO:0000313" key="7">
    <source>
        <dbReference type="EMBL" id="WPC04783.1"/>
    </source>
</evidence>
<reference evidence="7 8" key="1">
    <citation type="submission" date="2023-11" db="EMBL/GenBank/DDBJ databases">
        <title>Complete genome of Pseudomonas benzenivorans BA3361.</title>
        <authorList>
            <person name="Shin S.Y."/>
            <person name="Song J."/>
            <person name="Kang H."/>
        </authorList>
    </citation>
    <scope>NUCLEOTIDE SEQUENCE [LARGE SCALE GENOMIC DNA]</scope>
    <source>
        <strain evidence="7 8">HNIBRBA3361</strain>
    </source>
</reference>
<dbReference type="RefSeq" id="WP_318643921.1">
    <property type="nucleotide sequence ID" value="NZ_CP137892.1"/>
</dbReference>
<keyword evidence="2" id="KW-0597">Phosphoprotein</keyword>
<evidence type="ECO:0000259" key="5">
    <source>
        <dbReference type="PROSITE" id="PS50110"/>
    </source>
</evidence>
<dbReference type="SUPFAM" id="SSF52172">
    <property type="entry name" value="CheY-like"/>
    <property type="match status" value="1"/>
</dbReference>
<protein>
    <submittedName>
        <fullName evidence="7">Two-component system response regulator CreB</fullName>
    </submittedName>
</protein>